<dbReference type="EMBL" id="SHKR01000012">
    <property type="protein sequence ID" value="RZU15827.1"/>
    <property type="molecule type" value="Genomic_DNA"/>
</dbReference>
<sequence length="327" mass="34504">MSDSSIPTVEGVAGLPLTQLGLGTATFGWLYEPVSASQAAATVHRALELGINYLDTAPAYGLGAAESKTGAALHDVDPGQLVVSTKVGRVLEPLPATAAQNEAYPGAPQLQAVDAWTEDGIRRSLEDSLVRLGLDRVEIAYIHDPDDNEQDVYDTAFPALARLRDEGTVRAIGVGMNQSAMPARFVERLDLDVVLMAGRYTLLEQGALDDLLPMCLARGTRVVIGGPFNSGLLASPTKSAHYNYGPAPSALLHKAQAIHRVCASHGVPITAAALQFPLGHPSVVSVLAGMRTPAEVEHNVAAFSTDIPEELWKELRAEGLLRPGAPA</sequence>
<dbReference type="PANTHER" id="PTHR42686">
    <property type="entry name" value="GH17980P-RELATED"/>
    <property type="match status" value="1"/>
</dbReference>
<dbReference type="AlphaFoldDB" id="A0A4Q7WZ24"/>
<feature type="domain" description="NADP-dependent oxidoreductase" evidence="1">
    <location>
        <begin position="20"/>
        <end position="316"/>
    </location>
</feature>
<gene>
    <name evidence="2" type="ORF">EV645_3365</name>
</gene>
<reference evidence="2 3" key="1">
    <citation type="journal article" date="2015" name="Stand. Genomic Sci.">
        <title>Genomic Encyclopedia of Bacterial and Archaeal Type Strains, Phase III: the genomes of soil and plant-associated and newly described type strains.</title>
        <authorList>
            <person name="Whitman W.B."/>
            <person name="Woyke T."/>
            <person name="Klenk H.P."/>
            <person name="Zhou Y."/>
            <person name="Lilburn T.G."/>
            <person name="Beck B.J."/>
            <person name="De Vos P."/>
            <person name="Vandamme P."/>
            <person name="Eisen J.A."/>
            <person name="Garrity G."/>
            <person name="Hugenholtz P."/>
            <person name="Kyrpides N.C."/>
        </authorList>
    </citation>
    <scope>NUCLEOTIDE SEQUENCE [LARGE SCALE GENOMIC DNA]</scope>
    <source>
        <strain evidence="2 3">VKM Ac-2540</strain>
    </source>
</reference>
<dbReference type="GO" id="GO:0016491">
    <property type="term" value="F:oxidoreductase activity"/>
    <property type="evidence" value="ECO:0007669"/>
    <property type="project" value="InterPro"/>
</dbReference>
<dbReference type="Proteomes" id="UP000292027">
    <property type="component" value="Unassembled WGS sequence"/>
</dbReference>
<keyword evidence="3" id="KW-1185">Reference proteome</keyword>
<dbReference type="OrthoDB" id="9768851at2"/>
<name>A0A4Q7WZ24_9ACTN</name>
<evidence type="ECO:0000313" key="3">
    <source>
        <dbReference type="Proteomes" id="UP000292027"/>
    </source>
</evidence>
<dbReference type="CDD" id="cd19152">
    <property type="entry name" value="AKR_AKR15A"/>
    <property type="match status" value="1"/>
</dbReference>
<dbReference type="RefSeq" id="WP_130444692.1">
    <property type="nucleotide sequence ID" value="NZ_SHKR01000012.1"/>
</dbReference>
<dbReference type="GO" id="GO:0005829">
    <property type="term" value="C:cytosol"/>
    <property type="evidence" value="ECO:0007669"/>
    <property type="project" value="TreeGrafter"/>
</dbReference>
<dbReference type="InterPro" id="IPR036812">
    <property type="entry name" value="NAD(P)_OxRdtase_dom_sf"/>
</dbReference>
<dbReference type="InterPro" id="IPR020471">
    <property type="entry name" value="AKR"/>
</dbReference>
<dbReference type="InterPro" id="IPR023210">
    <property type="entry name" value="NADP_OxRdtase_dom"/>
</dbReference>
<comment type="caution">
    <text evidence="2">The sequence shown here is derived from an EMBL/GenBank/DDBJ whole genome shotgun (WGS) entry which is preliminary data.</text>
</comment>
<evidence type="ECO:0000313" key="2">
    <source>
        <dbReference type="EMBL" id="RZU15827.1"/>
    </source>
</evidence>
<dbReference type="Pfam" id="PF00248">
    <property type="entry name" value="Aldo_ket_red"/>
    <property type="match status" value="1"/>
</dbReference>
<dbReference type="Gene3D" id="3.20.20.100">
    <property type="entry name" value="NADP-dependent oxidoreductase domain"/>
    <property type="match status" value="1"/>
</dbReference>
<accession>A0A4Q7WZ24</accession>
<proteinExistence type="predicted"/>
<dbReference type="SUPFAM" id="SSF51430">
    <property type="entry name" value="NAD(P)-linked oxidoreductase"/>
    <property type="match status" value="1"/>
</dbReference>
<evidence type="ECO:0000259" key="1">
    <source>
        <dbReference type="Pfam" id="PF00248"/>
    </source>
</evidence>
<organism evidence="2 3">
    <name type="scientific">Kribbella rubisoli</name>
    <dbReference type="NCBI Taxonomy" id="3075929"/>
    <lineage>
        <taxon>Bacteria</taxon>
        <taxon>Bacillati</taxon>
        <taxon>Actinomycetota</taxon>
        <taxon>Actinomycetes</taxon>
        <taxon>Propionibacteriales</taxon>
        <taxon>Kribbellaceae</taxon>
        <taxon>Kribbella</taxon>
    </lineage>
</organism>
<dbReference type="PANTHER" id="PTHR42686:SF1">
    <property type="entry name" value="GH17980P-RELATED"/>
    <property type="match status" value="1"/>
</dbReference>
<protein>
    <submittedName>
        <fullName evidence="2">D-threo-aldose 1-dehydrogenase</fullName>
    </submittedName>
</protein>